<accession>A0A433D5X0</accession>
<evidence type="ECO:0000313" key="2">
    <source>
        <dbReference type="EMBL" id="RUP46214.1"/>
    </source>
</evidence>
<organism evidence="2 3">
    <name type="scientific">Jimgerdemannia flammicorona</name>
    <dbReference type="NCBI Taxonomy" id="994334"/>
    <lineage>
        <taxon>Eukaryota</taxon>
        <taxon>Fungi</taxon>
        <taxon>Fungi incertae sedis</taxon>
        <taxon>Mucoromycota</taxon>
        <taxon>Mucoromycotina</taxon>
        <taxon>Endogonomycetes</taxon>
        <taxon>Endogonales</taxon>
        <taxon>Endogonaceae</taxon>
        <taxon>Jimgerdemannia</taxon>
    </lineage>
</organism>
<dbReference type="AlphaFoldDB" id="A0A433D5X0"/>
<proteinExistence type="predicted"/>
<dbReference type="OrthoDB" id="19657at2759"/>
<comment type="caution">
    <text evidence="2">The sequence shown here is derived from an EMBL/GenBank/DDBJ whole genome shotgun (WGS) entry which is preliminary data.</text>
</comment>
<dbReference type="SUPFAM" id="SSF53474">
    <property type="entry name" value="alpha/beta-Hydrolases"/>
    <property type="match status" value="1"/>
</dbReference>
<gene>
    <name evidence="2" type="ORF">BC936DRAFT_147204</name>
</gene>
<protein>
    <recommendedName>
        <fullName evidence="4">AB hydrolase-1 domain-containing protein</fullName>
    </recommendedName>
</protein>
<dbReference type="InterPro" id="IPR029058">
    <property type="entry name" value="AB_hydrolase_fold"/>
</dbReference>
<evidence type="ECO:0000313" key="3">
    <source>
        <dbReference type="Proteomes" id="UP000268093"/>
    </source>
</evidence>
<dbReference type="Proteomes" id="UP000268093">
    <property type="component" value="Unassembled WGS sequence"/>
</dbReference>
<reference evidence="2 3" key="1">
    <citation type="journal article" date="2018" name="New Phytol.">
        <title>Phylogenomics of Endogonaceae and evolution of mycorrhizas within Mucoromycota.</title>
        <authorList>
            <person name="Chang Y."/>
            <person name="Desiro A."/>
            <person name="Na H."/>
            <person name="Sandor L."/>
            <person name="Lipzen A."/>
            <person name="Clum A."/>
            <person name="Barry K."/>
            <person name="Grigoriev I.V."/>
            <person name="Martin F.M."/>
            <person name="Stajich J.E."/>
            <person name="Smith M.E."/>
            <person name="Bonito G."/>
            <person name="Spatafora J.W."/>
        </authorList>
    </citation>
    <scope>NUCLEOTIDE SEQUENCE [LARGE SCALE GENOMIC DNA]</scope>
    <source>
        <strain evidence="2 3">GMNB39</strain>
    </source>
</reference>
<dbReference type="PANTHER" id="PTHR43433">
    <property type="entry name" value="HYDROLASE, ALPHA/BETA FOLD FAMILY PROTEIN"/>
    <property type="match status" value="1"/>
</dbReference>
<feature type="region of interest" description="Disordered" evidence="1">
    <location>
        <begin position="127"/>
        <end position="159"/>
    </location>
</feature>
<evidence type="ECO:0000256" key="1">
    <source>
        <dbReference type="SAM" id="MobiDB-lite"/>
    </source>
</evidence>
<name>A0A433D5X0_9FUNG</name>
<dbReference type="Gene3D" id="3.40.50.1820">
    <property type="entry name" value="alpha/beta hydrolase"/>
    <property type="match status" value="1"/>
</dbReference>
<dbReference type="PANTHER" id="PTHR43433:SF5">
    <property type="entry name" value="AB HYDROLASE-1 DOMAIN-CONTAINING PROTEIN"/>
    <property type="match status" value="1"/>
</dbReference>
<sequence>MVCTTQMAQDTIELLEHIGWTSDVHLVGVSMGGMISLEIISARPDMFKSVCLTVTTAGRIMTPVTAIRSLFGLAFFTSSVDDKTKKMMEMLYPKSWLDKAPESESEFKTNREQVIHVSKAENLCSNVDPSLIPTPEQNPPATAARQPWPVSRVPASLRQ</sequence>
<dbReference type="EMBL" id="RBNI01006146">
    <property type="protein sequence ID" value="RUP46214.1"/>
    <property type="molecule type" value="Genomic_DNA"/>
</dbReference>
<dbReference type="InterPro" id="IPR050471">
    <property type="entry name" value="AB_hydrolase"/>
</dbReference>
<evidence type="ECO:0008006" key="4">
    <source>
        <dbReference type="Google" id="ProtNLM"/>
    </source>
</evidence>
<keyword evidence="3" id="KW-1185">Reference proteome</keyword>